<feature type="domain" description="Rieske-like [2Fe-2S]" evidence="3">
    <location>
        <begin position="11"/>
        <end position="115"/>
    </location>
</feature>
<dbReference type="AlphaFoldDB" id="A0A1I1U4I6"/>
<dbReference type="STRING" id="1123010.SAMN02745724_05075"/>
<dbReference type="PROSITE" id="PS51300">
    <property type="entry name" value="NIRD"/>
    <property type="match status" value="1"/>
</dbReference>
<dbReference type="NCBIfam" id="TIGR02378">
    <property type="entry name" value="nirD_assim_sml"/>
    <property type="match status" value="1"/>
</dbReference>
<dbReference type="Gene3D" id="2.102.10.10">
    <property type="entry name" value="Rieske [2Fe-2S] iron-sulphur domain"/>
    <property type="match status" value="1"/>
</dbReference>
<protein>
    <submittedName>
        <fullName evidence="4">Assimilatory nitrite reductase (NAD(P)H) small subunit</fullName>
    </submittedName>
</protein>
<proteinExistence type="predicted"/>
<gene>
    <name evidence="4" type="ORF">SAMN02745724_05075</name>
</gene>
<dbReference type="EMBL" id="FOLO01000079">
    <property type="protein sequence ID" value="SFD64528.1"/>
    <property type="molecule type" value="Genomic_DNA"/>
</dbReference>
<keyword evidence="1" id="KW-0560">Oxidoreductase</keyword>
<evidence type="ECO:0000313" key="4">
    <source>
        <dbReference type="EMBL" id="SFD64528.1"/>
    </source>
</evidence>
<dbReference type="InterPro" id="IPR036922">
    <property type="entry name" value="Rieske_2Fe-2S_sf"/>
</dbReference>
<dbReference type="RefSeq" id="WP_091991416.1">
    <property type="nucleotide sequence ID" value="NZ_FOLO01000079.1"/>
</dbReference>
<evidence type="ECO:0000256" key="2">
    <source>
        <dbReference type="ARBA" id="ARBA00023063"/>
    </source>
</evidence>
<evidence type="ECO:0000313" key="5">
    <source>
        <dbReference type="Proteomes" id="UP000198862"/>
    </source>
</evidence>
<reference evidence="4 5" key="1">
    <citation type="submission" date="2016-10" db="EMBL/GenBank/DDBJ databases">
        <authorList>
            <person name="de Groot N.N."/>
        </authorList>
    </citation>
    <scope>NUCLEOTIDE SEQUENCE [LARGE SCALE GENOMIC DNA]</scope>
    <source>
        <strain evidence="4 5">DSM 6059</strain>
    </source>
</reference>
<dbReference type="SUPFAM" id="SSF50022">
    <property type="entry name" value="ISP domain"/>
    <property type="match status" value="1"/>
</dbReference>
<evidence type="ECO:0000259" key="3">
    <source>
        <dbReference type="Pfam" id="PF13806"/>
    </source>
</evidence>
<dbReference type="PANTHER" id="PTHR40562:SF1">
    <property type="entry name" value="NITRITE REDUCTASE (NADH) SMALL SUBUNIT"/>
    <property type="match status" value="1"/>
</dbReference>
<keyword evidence="2" id="KW-0534">Nitrate assimilation</keyword>
<dbReference type="GO" id="GO:0051537">
    <property type="term" value="F:2 iron, 2 sulfur cluster binding"/>
    <property type="evidence" value="ECO:0007669"/>
    <property type="project" value="InterPro"/>
</dbReference>
<dbReference type="Proteomes" id="UP000198862">
    <property type="component" value="Unassembled WGS sequence"/>
</dbReference>
<dbReference type="PANTHER" id="PTHR40562">
    <property type="match status" value="1"/>
</dbReference>
<dbReference type="OrthoDB" id="516687at2"/>
<evidence type="ECO:0000256" key="1">
    <source>
        <dbReference type="ARBA" id="ARBA00023002"/>
    </source>
</evidence>
<accession>A0A1I1U4I6</accession>
<dbReference type="CDD" id="cd03529">
    <property type="entry name" value="Rieske_NirD"/>
    <property type="match status" value="1"/>
</dbReference>
<dbReference type="Pfam" id="PF13806">
    <property type="entry name" value="Rieske_2"/>
    <property type="match status" value="1"/>
</dbReference>
<dbReference type="GO" id="GO:0042128">
    <property type="term" value="P:nitrate assimilation"/>
    <property type="evidence" value="ECO:0007669"/>
    <property type="project" value="UniProtKB-KW"/>
</dbReference>
<dbReference type="InterPro" id="IPR017881">
    <property type="entry name" value="NirD"/>
</dbReference>
<keyword evidence="5" id="KW-1185">Reference proteome</keyword>
<organism evidence="4 5">
    <name type="scientific">Pseudoalteromonas denitrificans DSM 6059</name>
    <dbReference type="NCBI Taxonomy" id="1123010"/>
    <lineage>
        <taxon>Bacteria</taxon>
        <taxon>Pseudomonadati</taxon>
        <taxon>Pseudomonadota</taxon>
        <taxon>Gammaproteobacteria</taxon>
        <taxon>Alteromonadales</taxon>
        <taxon>Pseudoalteromonadaceae</taxon>
        <taxon>Pseudoalteromonas</taxon>
    </lineage>
</organism>
<sequence length="123" mass="13894">MKTTQTNLTTNWQTVCQQNDLVNDSGICALIENQQIALFYLKGKEQVFAITNYDPIGRANVLYRGILGCINNDIVVSSPLYKQHFSLVSGQCLQDEKSKVTVFETRIINQEVQVKIQVQQKVA</sequence>
<dbReference type="InterPro" id="IPR012748">
    <property type="entry name" value="Rieske-like_NirD"/>
</dbReference>
<dbReference type="GO" id="GO:0008942">
    <property type="term" value="F:nitrite reductase [NAD(P)H] activity"/>
    <property type="evidence" value="ECO:0007669"/>
    <property type="project" value="InterPro"/>
</dbReference>
<name>A0A1I1U4I6_9GAMM</name>